<dbReference type="SMR" id="A2FTL3"/>
<dbReference type="VEuPathDB" id="TrichDB:TVAG_147480"/>
<evidence type="ECO:0000259" key="2">
    <source>
        <dbReference type="PROSITE" id="PS51293"/>
    </source>
</evidence>
<dbReference type="KEGG" id="tva:4749450"/>
<dbReference type="InterPro" id="IPR009057">
    <property type="entry name" value="Homeodomain-like_sf"/>
</dbReference>
<dbReference type="Gene3D" id="1.10.10.60">
    <property type="entry name" value="Homeodomain-like"/>
    <property type="match status" value="2"/>
</dbReference>
<keyword evidence="4" id="KW-0238">DNA-binding</keyword>
<dbReference type="PROSITE" id="PS50090">
    <property type="entry name" value="MYB_LIKE"/>
    <property type="match status" value="2"/>
</dbReference>
<dbReference type="PANTHER" id="PTHR45614:SF299">
    <property type="entry name" value="MYB-LIKE DNA-BINDING DOMAIN CONTAINING PROTEIN"/>
    <property type="match status" value="1"/>
</dbReference>
<organism evidence="4 5">
    <name type="scientific">Trichomonas vaginalis (strain ATCC PRA-98 / G3)</name>
    <dbReference type="NCBI Taxonomy" id="412133"/>
    <lineage>
        <taxon>Eukaryota</taxon>
        <taxon>Metamonada</taxon>
        <taxon>Parabasalia</taxon>
        <taxon>Trichomonadida</taxon>
        <taxon>Trichomonadidae</taxon>
        <taxon>Trichomonas</taxon>
    </lineage>
</organism>
<dbReference type="OMA" id="DINSKPW"/>
<feature type="domain" description="Myb-like" evidence="1">
    <location>
        <begin position="13"/>
        <end position="59"/>
    </location>
</feature>
<dbReference type="STRING" id="5722.A2FTL3"/>
<feature type="domain" description="HTH myb-type" evidence="3">
    <location>
        <begin position="13"/>
        <end position="63"/>
    </location>
</feature>
<dbReference type="Proteomes" id="UP000001542">
    <property type="component" value="Unassembled WGS sequence"/>
</dbReference>
<dbReference type="eggNOG" id="KOG0048">
    <property type="taxonomic scope" value="Eukaryota"/>
</dbReference>
<evidence type="ECO:0000259" key="3">
    <source>
        <dbReference type="PROSITE" id="PS51294"/>
    </source>
</evidence>
<dbReference type="InterPro" id="IPR017884">
    <property type="entry name" value="SANT_dom"/>
</dbReference>
<dbReference type="SUPFAM" id="SSF46689">
    <property type="entry name" value="Homeodomain-like"/>
    <property type="match status" value="1"/>
</dbReference>
<evidence type="ECO:0000259" key="1">
    <source>
        <dbReference type="PROSITE" id="PS50090"/>
    </source>
</evidence>
<dbReference type="VEuPathDB" id="TrichDB:TVAGG3_0204030"/>
<dbReference type="InParanoid" id="A2FTL3"/>
<dbReference type="GO" id="GO:0000981">
    <property type="term" value="F:DNA-binding transcription factor activity, RNA polymerase II-specific"/>
    <property type="evidence" value="ECO:0000318"/>
    <property type="project" value="GO_Central"/>
</dbReference>
<reference evidence="4" key="1">
    <citation type="submission" date="2006-10" db="EMBL/GenBank/DDBJ databases">
        <authorList>
            <person name="Amadeo P."/>
            <person name="Zhao Q."/>
            <person name="Wortman J."/>
            <person name="Fraser-Liggett C."/>
            <person name="Carlton J."/>
        </authorList>
    </citation>
    <scope>NUCLEOTIDE SEQUENCE</scope>
    <source>
        <strain evidence="4">G3</strain>
    </source>
</reference>
<dbReference type="GO" id="GO:0000978">
    <property type="term" value="F:RNA polymerase II cis-regulatory region sequence-specific DNA binding"/>
    <property type="evidence" value="ECO:0000318"/>
    <property type="project" value="GO_Central"/>
</dbReference>
<dbReference type="GO" id="GO:0006355">
    <property type="term" value="P:regulation of DNA-templated transcription"/>
    <property type="evidence" value="ECO:0000318"/>
    <property type="project" value="GO_Central"/>
</dbReference>
<keyword evidence="5" id="KW-1185">Reference proteome</keyword>
<evidence type="ECO:0000313" key="5">
    <source>
        <dbReference type="Proteomes" id="UP000001542"/>
    </source>
</evidence>
<dbReference type="GO" id="GO:0005634">
    <property type="term" value="C:nucleus"/>
    <property type="evidence" value="ECO:0000318"/>
    <property type="project" value="GO_Central"/>
</dbReference>
<feature type="domain" description="Myb-like" evidence="1">
    <location>
        <begin position="60"/>
        <end position="110"/>
    </location>
</feature>
<feature type="domain" description="HTH myb-type" evidence="3">
    <location>
        <begin position="67"/>
        <end position="114"/>
    </location>
</feature>
<dbReference type="PROSITE" id="PS51293">
    <property type="entry name" value="SANT"/>
    <property type="match status" value="1"/>
</dbReference>
<dbReference type="EMBL" id="DS114013">
    <property type="protein sequence ID" value="EAX91747.1"/>
    <property type="molecule type" value="Genomic_DNA"/>
</dbReference>
<dbReference type="PANTHER" id="PTHR45614">
    <property type="entry name" value="MYB PROTEIN-RELATED"/>
    <property type="match status" value="1"/>
</dbReference>
<protein>
    <submittedName>
        <fullName evidence="4">Myb-like DNA-binding domain containing protein</fullName>
    </submittedName>
</protein>
<dbReference type="RefSeq" id="XP_001304677.1">
    <property type="nucleotide sequence ID" value="XM_001304676.1"/>
</dbReference>
<gene>
    <name evidence="4" type="ORF">TVAG_147480</name>
</gene>
<feature type="domain" description="SANT" evidence="2">
    <location>
        <begin position="11"/>
        <end position="53"/>
    </location>
</feature>
<dbReference type="Pfam" id="PF13921">
    <property type="entry name" value="Myb_DNA-bind_6"/>
    <property type="match status" value="1"/>
</dbReference>
<accession>A2FTL3</accession>
<dbReference type="PROSITE" id="PS51294">
    <property type="entry name" value="HTH_MYB"/>
    <property type="match status" value="2"/>
</dbReference>
<sequence>MSERKTLPKHTPKCKWTEEEDLLLIKAVNQLKVLKWNKIAEIVGTRSGKQCRERWLTKIDPDINSKPWTPAEDEKLIVLHEDYGNNWTAIAKHFKGKTFLSVKNRWRSFNNKTCLKGLEPTYAKEKTRNDLTLDIFNFYDAVDEADLF</sequence>
<dbReference type="AlphaFoldDB" id="A2FTL3"/>
<dbReference type="CDD" id="cd00167">
    <property type="entry name" value="SANT"/>
    <property type="match status" value="2"/>
</dbReference>
<reference evidence="4" key="2">
    <citation type="journal article" date="2007" name="Science">
        <title>Draft genome sequence of the sexually transmitted pathogen Trichomonas vaginalis.</title>
        <authorList>
            <person name="Carlton J.M."/>
            <person name="Hirt R.P."/>
            <person name="Silva J.C."/>
            <person name="Delcher A.L."/>
            <person name="Schatz M."/>
            <person name="Zhao Q."/>
            <person name="Wortman J.R."/>
            <person name="Bidwell S.L."/>
            <person name="Alsmark U.C.M."/>
            <person name="Besteiro S."/>
            <person name="Sicheritz-Ponten T."/>
            <person name="Noel C.J."/>
            <person name="Dacks J.B."/>
            <person name="Foster P.G."/>
            <person name="Simillion C."/>
            <person name="Van de Peer Y."/>
            <person name="Miranda-Saavedra D."/>
            <person name="Barton G.J."/>
            <person name="Westrop G.D."/>
            <person name="Mueller S."/>
            <person name="Dessi D."/>
            <person name="Fiori P.L."/>
            <person name="Ren Q."/>
            <person name="Paulsen I."/>
            <person name="Zhang H."/>
            <person name="Bastida-Corcuera F.D."/>
            <person name="Simoes-Barbosa A."/>
            <person name="Brown M.T."/>
            <person name="Hayes R.D."/>
            <person name="Mukherjee M."/>
            <person name="Okumura C.Y."/>
            <person name="Schneider R."/>
            <person name="Smith A.J."/>
            <person name="Vanacova S."/>
            <person name="Villalvazo M."/>
            <person name="Haas B.J."/>
            <person name="Pertea M."/>
            <person name="Feldblyum T.V."/>
            <person name="Utterback T.R."/>
            <person name="Shu C.L."/>
            <person name="Osoegawa K."/>
            <person name="de Jong P.J."/>
            <person name="Hrdy I."/>
            <person name="Horvathova L."/>
            <person name="Zubacova Z."/>
            <person name="Dolezal P."/>
            <person name="Malik S.B."/>
            <person name="Logsdon J.M. Jr."/>
            <person name="Henze K."/>
            <person name="Gupta A."/>
            <person name="Wang C.C."/>
            <person name="Dunne R.L."/>
            <person name="Upcroft J.A."/>
            <person name="Upcroft P."/>
            <person name="White O."/>
            <person name="Salzberg S.L."/>
            <person name="Tang P."/>
            <person name="Chiu C.-H."/>
            <person name="Lee Y.-S."/>
            <person name="Embley T.M."/>
            <person name="Coombs G.H."/>
            <person name="Mottram J.C."/>
            <person name="Tachezy J."/>
            <person name="Fraser-Liggett C.M."/>
            <person name="Johnson P.J."/>
        </authorList>
    </citation>
    <scope>NUCLEOTIDE SEQUENCE [LARGE SCALE GENOMIC DNA]</scope>
    <source>
        <strain evidence="4">G3</strain>
    </source>
</reference>
<evidence type="ECO:0000313" key="4">
    <source>
        <dbReference type="EMBL" id="EAX91747.1"/>
    </source>
</evidence>
<dbReference type="InterPro" id="IPR001005">
    <property type="entry name" value="SANT/Myb"/>
</dbReference>
<proteinExistence type="predicted"/>
<dbReference type="OrthoDB" id="2143914at2759"/>
<dbReference type="SMART" id="SM00717">
    <property type="entry name" value="SANT"/>
    <property type="match status" value="2"/>
</dbReference>
<name>A2FTL3_TRIV3</name>
<dbReference type="InterPro" id="IPR050560">
    <property type="entry name" value="MYB_TF"/>
</dbReference>
<dbReference type="InterPro" id="IPR017930">
    <property type="entry name" value="Myb_dom"/>
</dbReference>